<proteinExistence type="predicted"/>
<feature type="compositionally biased region" description="Basic and acidic residues" evidence="1">
    <location>
        <begin position="460"/>
        <end position="469"/>
    </location>
</feature>
<dbReference type="OrthoDB" id="25987at2759"/>
<reference evidence="2" key="1">
    <citation type="submission" date="2021-02" db="EMBL/GenBank/DDBJ databases">
        <authorList>
            <person name="Nieuwenhuis M."/>
            <person name="Van De Peppel L.J.J."/>
        </authorList>
    </citation>
    <scope>NUCLEOTIDE SEQUENCE</scope>
    <source>
        <strain evidence="2">D49</strain>
    </source>
</reference>
<evidence type="ECO:0000313" key="2">
    <source>
        <dbReference type="EMBL" id="KAG5653512.1"/>
    </source>
</evidence>
<dbReference type="PANTHER" id="PTHR15665">
    <property type="entry name" value="ASTEROID PROTEIN"/>
    <property type="match status" value="1"/>
</dbReference>
<evidence type="ECO:0008006" key="4">
    <source>
        <dbReference type="Google" id="ProtNLM"/>
    </source>
</evidence>
<comment type="caution">
    <text evidence="2">The sequence shown here is derived from an EMBL/GenBank/DDBJ whole genome shotgun (WGS) entry which is preliminary data.</text>
</comment>
<dbReference type="InterPro" id="IPR026832">
    <property type="entry name" value="Asteroid"/>
</dbReference>
<dbReference type="EMBL" id="JABCKI010000048">
    <property type="protein sequence ID" value="KAG5653512.1"/>
    <property type="molecule type" value="Genomic_DNA"/>
</dbReference>
<keyword evidence="3" id="KW-1185">Reference proteome</keyword>
<reference evidence="2" key="2">
    <citation type="submission" date="2021-10" db="EMBL/GenBank/DDBJ databases">
        <title>Phylogenomics reveals ancestral predisposition of the termite-cultivated fungus Termitomyces towards a domesticated lifestyle.</title>
        <authorList>
            <person name="Auxier B."/>
            <person name="Grum-Grzhimaylo A."/>
            <person name="Cardenas M.E."/>
            <person name="Lodge J.D."/>
            <person name="Laessoe T."/>
            <person name="Pedersen O."/>
            <person name="Smith M.E."/>
            <person name="Kuyper T.W."/>
            <person name="Franco-Molano E.A."/>
            <person name="Baroni T.J."/>
            <person name="Aanen D.K."/>
        </authorList>
    </citation>
    <scope>NUCLEOTIDE SEQUENCE</scope>
    <source>
        <strain evidence="2">D49</strain>
    </source>
</reference>
<dbReference type="PANTHER" id="PTHR15665:SF1">
    <property type="entry name" value="PROTEIN ASTEROID HOMOLOG 1"/>
    <property type="match status" value="1"/>
</dbReference>
<feature type="compositionally biased region" description="Low complexity" evidence="1">
    <location>
        <begin position="473"/>
        <end position="483"/>
    </location>
</feature>
<dbReference type="AlphaFoldDB" id="A0A9P7GUV2"/>
<sequence>MAQGASPELKFPTLVSRLGQSHIQPALLFFRTSPTSRGAHRFLNETRIIPPLAYTACVSALLGISSTTDTVELHFADEEGDPYAVELAGKIGGYVVGNDSDFVVLNTEGYRGYIPLEEMLWYAPIPAETASHEEEDSGFQEVRKSKAKKKPAVDLSVGMGIIPPENTDTLTLSFPVYKPDLLAAHLKIPVTLLPLLGALVGNDFSKDSEPGRSNLQSLFFDRKLSLSQRINRVASTIQTILSPVAPKRKKPKHQVGSVMDLIDRTVNALLARLTTALGSGEVDSIVERVVEATLQYAIPRREEDTLETSSTPRVCALHGLDTCTLLPFLSRKVVVEEDLFESEEDEAFKDPVILRALYLGAYRQGQLAPKLVDILGSGTFWPRLFLENPDLETVSRSIGRPIREWVYSILHDSLGLPELSQKESDEKESESSEEDDEDELIDVVESDSDDADDPLAPLKGELHRLRGPEDEGPGTSITSSSPPHQYKPPIVTEYLRRGTRVAQEPVNVSLLHDLLHSISITGTTQPISTPLPLRPSDERFTIFLRILGSDIPLVRALPSSQILSVLAIRWILQRLHTRAEETKSKEREKERWTKREVSCFLASFNWSASESPIAEAQEPIPIHDRNVQLIAQAMHALESIEHLAQVLLLTEAVSSSVHLLSGRAFHAYLTHTGALAQPNISPLFAATAFGLEATLGEDRYTKKKKSTKEAMSGSNINIKKPHSSALFHLLENVPP</sequence>
<organism evidence="2 3">
    <name type="scientific">Sphagnurus paluster</name>
    <dbReference type="NCBI Taxonomy" id="117069"/>
    <lineage>
        <taxon>Eukaryota</taxon>
        <taxon>Fungi</taxon>
        <taxon>Dikarya</taxon>
        <taxon>Basidiomycota</taxon>
        <taxon>Agaricomycotina</taxon>
        <taxon>Agaricomycetes</taxon>
        <taxon>Agaricomycetidae</taxon>
        <taxon>Agaricales</taxon>
        <taxon>Tricholomatineae</taxon>
        <taxon>Lyophyllaceae</taxon>
        <taxon>Sphagnurus</taxon>
    </lineage>
</organism>
<gene>
    <name evidence="2" type="ORF">H0H81_012585</name>
</gene>
<dbReference type="Proteomes" id="UP000717328">
    <property type="component" value="Unassembled WGS sequence"/>
</dbReference>
<evidence type="ECO:0000313" key="3">
    <source>
        <dbReference type="Proteomes" id="UP000717328"/>
    </source>
</evidence>
<name>A0A9P7GUV2_9AGAR</name>
<accession>A0A9P7GUV2</accession>
<protein>
    <recommendedName>
        <fullName evidence="4">Asteroid domain-containing protein</fullName>
    </recommendedName>
</protein>
<evidence type="ECO:0000256" key="1">
    <source>
        <dbReference type="SAM" id="MobiDB-lite"/>
    </source>
</evidence>
<feature type="compositionally biased region" description="Acidic residues" evidence="1">
    <location>
        <begin position="426"/>
        <end position="453"/>
    </location>
</feature>
<feature type="region of interest" description="Disordered" evidence="1">
    <location>
        <begin position="417"/>
        <end position="488"/>
    </location>
</feature>